<organism evidence="3 4">
    <name type="scientific">Aphanomyces invadans</name>
    <dbReference type="NCBI Taxonomy" id="157072"/>
    <lineage>
        <taxon>Eukaryota</taxon>
        <taxon>Sar</taxon>
        <taxon>Stramenopiles</taxon>
        <taxon>Oomycota</taxon>
        <taxon>Saprolegniomycetes</taxon>
        <taxon>Saprolegniales</taxon>
        <taxon>Verrucalvaceae</taxon>
        <taxon>Aphanomyces</taxon>
    </lineage>
</organism>
<gene>
    <name evidence="3" type="ORF">DYB32_002542</name>
</gene>
<dbReference type="AlphaFoldDB" id="A0A3R7D3Y7"/>
<keyword evidence="2" id="KW-0472">Membrane</keyword>
<dbReference type="Proteomes" id="UP000285060">
    <property type="component" value="Unassembled WGS sequence"/>
</dbReference>
<evidence type="ECO:0000313" key="4">
    <source>
        <dbReference type="Proteomes" id="UP000285060"/>
    </source>
</evidence>
<sequence length="147" mass="16855">MEFYSDLCIKDYSFNLEKEGKTLVDFVMGPNFYCLNFTLRLVVIIVLEHLFLVVAYLFMLKIPGVPSSLQAIMDAREHKFKKLLEAHECHLPLDQVLVNSPPTEDQAPTKARSSSFKTKSPPKDKNDSFKRKESLTDKAALARQWSD</sequence>
<keyword evidence="4" id="KW-1185">Reference proteome</keyword>
<feature type="region of interest" description="Disordered" evidence="1">
    <location>
        <begin position="97"/>
        <end position="147"/>
    </location>
</feature>
<keyword evidence="2" id="KW-1133">Transmembrane helix</keyword>
<protein>
    <submittedName>
        <fullName evidence="3">Uncharacterized protein</fullName>
    </submittedName>
</protein>
<proteinExistence type="predicted"/>
<feature type="transmembrane region" description="Helical" evidence="2">
    <location>
        <begin position="37"/>
        <end position="59"/>
    </location>
</feature>
<dbReference type="VEuPathDB" id="FungiDB:H310_08977"/>
<reference evidence="3 4" key="1">
    <citation type="submission" date="2018-08" db="EMBL/GenBank/DDBJ databases">
        <title>Aphanomyces genome sequencing and annotation.</title>
        <authorList>
            <person name="Minardi D."/>
            <person name="Oidtmann B."/>
            <person name="Van Der Giezen M."/>
            <person name="Studholme D.J."/>
        </authorList>
    </citation>
    <scope>NUCLEOTIDE SEQUENCE [LARGE SCALE GENOMIC DNA]</scope>
    <source>
        <strain evidence="3 4">NJM0002</strain>
    </source>
</reference>
<evidence type="ECO:0000313" key="3">
    <source>
        <dbReference type="EMBL" id="RHY32471.1"/>
    </source>
</evidence>
<accession>A0A3R7D3Y7</accession>
<dbReference type="EMBL" id="QUSY01000135">
    <property type="protein sequence ID" value="RHY32471.1"/>
    <property type="molecule type" value="Genomic_DNA"/>
</dbReference>
<keyword evidence="2" id="KW-0812">Transmembrane</keyword>
<name>A0A3R7D3Y7_9STRA</name>
<comment type="caution">
    <text evidence="3">The sequence shown here is derived from an EMBL/GenBank/DDBJ whole genome shotgun (WGS) entry which is preliminary data.</text>
</comment>
<evidence type="ECO:0000256" key="1">
    <source>
        <dbReference type="SAM" id="MobiDB-lite"/>
    </source>
</evidence>
<feature type="compositionally biased region" description="Basic and acidic residues" evidence="1">
    <location>
        <begin position="121"/>
        <end position="136"/>
    </location>
</feature>
<evidence type="ECO:0000256" key="2">
    <source>
        <dbReference type="SAM" id="Phobius"/>
    </source>
</evidence>